<dbReference type="EMBL" id="BPLQ01010524">
    <property type="protein sequence ID" value="GIY51412.1"/>
    <property type="molecule type" value="Genomic_DNA"/>
</dbReference>
<gene>
    <name evidence="1" type="ORF">CDAR_525261</name>
</gene>
<organism evidence="1 2">
    <name type="scientific">Caerostris darwini</name>
    <dbReference type="NCBI Taxonomy" id="1538125"/>
    <lineage>
        <taxon>Eukaryota</taxon>
        <taxon>Metazoa</taxon>
        <taxon>Ecdysozoa</taxon>
        <taxon>Arthropoda</taxon>
        <taxon>Chelicerata</taxon>
        <taxon>Arachnida</taxon>
        <taxon>Araneae</taxon>
        <taxon>Araneomorphae</taxon>
        <taxon>Entelegynae</taxon>
        <taxon>Araneoidea</taxon>
        <taxon>Araneidae</taxon>
        <taxon>Caerostris</taxon>
    </lineage>
</organism>
<accession>A0AAV4U0Z2</accession>
<evidence type="ECO:0000313" key="2">
    <source>
        <dbReference type="Proteomes" id="UP001054837"/>
    </source>
</evidence>
<name>A0AAV4U0Z2_9ARAC</name>
<evidence type="ECO:0000313" key="1">
    <source>
        <dbReference type="EMBL" id="GIY51412.1"/>
    </source>
</evidence>
<dbReference type="AlphaFoldDB" id="A0AAV4U0Z2"/>
<dbReference type="Proteomes" id="UP001054837">
    <property type="component" value="Unassembled WGS sequence"/>
</dbReference>
<comment type="caution">
    <text evidence="1">The sequence shown here is derived from an EMBL/GenBank/DDBJ whole genome shotgun (WGS) entry which is preliminary data.</text>
</comment>
<sequence length="78" mass="9087">MGRAKLPPDEARRRKLDEAVKQKISEAERKRRLEKCLEKVAEKDSWQKFQRGKSLELTPSNVSMKETSAIIQRFLTVS</sequence>
<protein>
    <submittedName>
        <fullName evidence="1">Uncharacterized protein</fullName>
    </submittedName>
</protein>
<proteinExistence type="predicted"/>
<reference evidence="1 2" key="1">
    <citation type="submission" date="2021-06" db="EMBL/GenBank/DDBJ databases">
        <title>Caerostris darwini draft genome.</title>
        <authorList>
            <person name="Kono N."/>
            <person name="Arakawa K."/>
        </authorList>
    </citation>
    <scope>NUCLEOTIDE SEQUENCE [LARGE SCALE GENOMIC DNA]</scope>
</reference>
<keyword evidence="2" id="KW-1185">Reference proteome</keyword>